<dbReference type="RefSeq" id="WP_320226399.1">
    <property type="nucleotide sequence ID" value="NZ_JAVIJB010000017.1"/>
</dbReference>
<evidence type="ECO:0000256" key="3">
    <source>
        <dbReference type="ARBA" id="ARBA00004961"/>
    </source>
</evidence>
<evidence type="ECO:0000313" key="10">
    <source>
        <dbReference type="Proteomes" id="UP001271249"/>
    </source>
</evidence>
<keyword evidence="10" id="KW-1185">Reference proteome</keyword>
<dbReference type="InterPro" id="IPR037171">
    <property type="entry name" value="NagB/RpiA_transferase-like"/>
</dbReference>
<name>A0ABU4Z007_9HYPH</name>
<dbReference type="Gene3D" id="3.40.50.1360">
    <property type="match status" value="1"/>
</dbReference>
<reference evidence="9 10" key="1">
    <citation type="submission" date="2023-08" db="EMBL/GenBank/DDBJ databases">
        <title>Implementing the SeqCode for naming new Mesorhizobium species isolated from Vachellia karroo root nodules.</title>
        <authorList>
            <person name="Van Lill M."/>
        </authorList>
    </citation>
    <scope>NUCLEOTIDE SEQUENCE [LARGE SCALE GENOMIC DNA]</scope>
    <source>
        <strain evidence="9 10">VK22B</strain>
    </source>
</reference>
<dbReference type="PANTHER" id="PTHR11054">
    <property type="entry name" value="6-PHOSPHOGLUCONOLACTONASE"/>
    <property type="match status" value="1"/>
</dbReference>
<dbReference type="NCBIfam" id="TIGR01198">
    <property type="entry name" value="pgl"/>
    <property type="match status" value="1"/>
</dbReference>
<comment type="caution">
    <text evidence="9">The sequence shown here is derived from an EMBL/GenBank/DDBJ whole genome shotgun (WGS) entry which is preliminary data.</text>
</comment>
<gene>
    <name evidence="7 9" type="primary">pgl</name>
    <name evidence="9" type="ORF">RFN29_12535</name>
</gene>
<evidence type="ECO:0000256" key="7">
    <source>
        <dbReference type="RuleBase" id="RU365095"/>
    </source>
</evidence>
<dbReference type="EMBL" id="JAVIJC010000011">
    <property type="protein sequence ID" value="MDX8492408.1"/>
    <property type="molecule type" value="Genomic_DNA"/>
</dbReference>
<dbReference type="CDD" id="cd01400">
    <property type="entry name" value="6PGL"/>
    <property type="match status" value="1"/>
</dbReference>
<dbReference type="EC" id="3.1.1.31" evidence="5 7"/>
<dbReference type="PANTHER" id="PTHR11054:SF0">
    <property type="entry name" value="6-PHOSPHOGLUCONOLACTONASE"/>
    <property type="match status" value="1"/>
</dbReference>
<evidence type="ECO:0000256" key="2">
    <source>
        <dbReference type="ARBA" id="ARBA00002681"/>
    </source>
</evidence>
<comment type="function">
    <text evidence="2 7">Hydrolysis of 6-phosphogluconolactone to 6-phosphogluconate.</text>
</comment>
<dbReference type="SUPFAM" id="SSF100950">
    <property type="entry name" value="NagB/RpiA/CoA transferase-like"/>
    <property type="match status" value="1"/>
</dbReference>
<evidence type="ECO:0000313" key="9">
    <source>
        <dbReference type="EMBL" id="MDX8492408.1"/>
    </source>
</evidence>
<evidence type="ECO:0000256" key="6">
    <source>
        <dbReference type="ARBA" id="ARBA00020337"/>
    </source>
</evidence>
<dbReference type="Pfam" id="PF01182">
    <property type="entry name" value="Glucosamine_iso"/>
    <property type="match status" value="1"/>
</dbReference>
<comment type="similarity">
    <text evidence="4 7">Belongs to the glucosamine/galactosamine-6-phosphate isomerase family. 6-phosphogluconolactonase subfamily.</text>
</comment>
<keyword evidence="7 9" id="KW-0378">Hydrolase</keyword>
<dbReference type="InterPro" id="IPR005900">
    <property type="entry name" value="6-phosphogluconolactonase_DevB"/>
</dbReference>
<comment type="catalytic activity">
    <reaction evidence="1 7">
        <text>6-phospho-D-glucono-1,5-lactone + H2O = 6-phospho-D-gluconate + H(+)</text>
        <dbReference type="Rhea" id="RHEA:12556"/>
        <dbReference type="ChEBI" id="CHEBI:15377"/>
        <dbReference type="ChEBI" id="CHEBI:15378"/>
        <dbReference type="ChEBI" id="CHEBI:57955"/>
        <dbReference type="ChEBI" id="CHEBI:58759"/>
        <dbReference type="EC" id="3.1.1.31"/>
    </reaction>
</comment>
<protein>
    <recommendedName>
        <fullName evidence="6 7">6-phosphogluconolactonase</fullName>
        <shortName evidence="7">6PGL</shortName>
        <ecNumber evidence="5 7">3.1.1.31</ecNumber>
    </recommendedName>
</protein>
<evidence type="ECO:0000256" key="4">
    <source>
        <dbReference type="ARBA" id="ARBA00010662"/>
    </source>
</evidence>
<proteinExistence type="inferred from homology"/>
<dbReference type="InterPro" id="IPR006148">
    <property type="entry name" value="Glc/Gal-6P_isomerase"/>
</dbReference>
<organism evidence="9 10">
    <name type="scientific">Mesorhizobium captivum</name>
    <dbReference type="NCBI Taxonomy" id="3072319"/>
    <lineage>
        <taxon>Bacteria</taxon>
        <taxon>Pseudomonadati</taxon>
        <taxon>Pseudomonadota</taxon>
        <taxon>Alphaproteobacteria</taxon>
        <taxon>Hyphomicrobiales</taxon>
        <taxon>Phyllobacteriaceae</taxon>
        <taxon>Mesorhizobium</taxon>
    </lineage>
</organism>
<dbReference type="GO" id="GO:0017057">
    <property type="term" value="F:6-phosphogluconolactonase activity"/>
    <property type="evidence" value="ECO:0007669"/>
    <property type="project" value="UniProtKB-EC"/>
</dbReference>
<dbReference type="InterPro" id="IPR039104">
    <property type="entry name" value="6PGL"/>
</dbReference>
<accession>A0ABU4Z007</accession>
<evidence type="ECO:0000256" key="1">
    <source>
        <dbReference type="ARBA" id="ARBA00000832"/>
    </source>
</evidence>
<feature type="domain" description="Glucosamine/galactosamine-6-phosphate isomerase" evidence="8">
    <location>
        <begin position="18"/>
        <end position="225"/>
    </location>
</feature>
<dbReference type="Proteomes" id="UP001271249">
    <property type="component" value="Unassembled WGS sequence"/>
</dbReference>
<sequence length="238" mass="24805">MAREQLSGAAYAWNGFADRQQLAAALAGNVAARLTKAIAERGTALLAVSGGTTPAKFFAALSSIPIAWDKVTVTLVDERFVPPTSPRSNAGLVAAKLLQSKAAAARFVPLYHEAASIEAAAASDSEALQSLAWPLDVVVLGMGADGHTASFFPDADKLAELLDPSSQRIVLPVHAQSAGEPRLTLSMARIVAAGFIALHIEGEDKRTAFDGAMGAGVKKPIREVLEAAPIPVEVFWAP</sequence>
<evidence type="ECO:0000259" key="8">
    <source>
        <dbReference type="Pfam" id="PF01182"/>
    </source>
</evidence>
<comment type="pathway">
    <text evidence="3 7">Carbohydrate degradation; pentose phosphate pathway; D-ribulose 5-phosphate from D-glucose 6-phosphate (oxidative stage): step 2/3.</text>
</comment>
<evidence type="ECO:0000256" key="5">
    <source>
        <dbReference type="ARBA" id="ARBA00013198"/>
    </source>
</evidence>